<dbReference type="OrthoDB" id="3561697at2759"/>
<evidence type="ECO:0000256" key="1">
    <source>
        <dbReference type="SAM" id="Coils"/>
    </source>
</evidence>
<evidence type="ECO:0000313" key="4">
    <source>
        <dbReference type="Proteomes" id="UP000297777"/>
    </source>
</evidence>
<protein>
    <submittedName>
        <fullName evidence="3">Uncharacterized protein</fullName>
    </submittedName>
</protein>
<feature type="compositionally biased region" description="Low complexity" evidence="2">
    <location>
        <begin position="26"/>
        <end position="41"/>
    </location>
</feature>
<feature type="coiled-coil region" evidence="1">
    <location>
        <begin position="48"/>
        <end position="181"/>
    </location>
</feature>
<proteinExistence type="predicted"/>
<dbReference type="EMBL" id="PQXH01000114">
    <property type="protein sequence ID" value="TGO11235.1"/>
    <property type="molecule type" value="Genomic_DNA"/>
</dbReference>
<gene>
    <name evidence="3" type="ORF">BTUL_0114g00120</name>
</gene>
<reference evidence="3 4" key="1">
    <citation type="submission" date="2017-12" db="EMBL/GenBank/DDBJ databases">
        <title>Comparative genomics of Botrytis spp.</title>
        <authorList>
            <person name="Valero-Jimenez C.A."/>
            <person name="Tapia P."/>
            <person name="Veloso J."/>
            <person name="Silva-Moreno E."/>
            <person name="Staats M."/>
            <person name="Valdes J.H."/>
            <person name="Van Kan J.A.L."/>
        </authorList>
    </citation>
    <scope>NUCLEOTIDE SEQUENCE [LARGE SCALE GENOMIC DNA]</scope>
    <source>
        <strain evidence="3 4">Bt9001</strain>
    </source>
</reference>
<dbReference type="Proteomes" id="UP000297777">
    <property type="component" value="Unassembled WGS sequence"/>
</dbReference>
<keyword evidence="4" id="KW-1185">Reference proteome</keyword>
<sequence length="213" mass="24991">MSYDRPRSRGFFERDRHGHERIIFRSNSNSNSHRRSTSQSRTMVHELASDLEDRNAELQAVAESLKTELAVAESRNWQLISDNSALRDIVQVLKGDKEILRRESEEKSRDIEYLEERVAKLEGKRERAEYRGERAEERVRLMRRGLTGRGILSEGGLKERLEDKVAEIERLSELLKIMDDKLSERNRWLAEKDNKLGQLKRWIVSKGFRVEGV</sequence>
<name>A0A4Z1EFX0_9HELO</name>
<evidence type="ECO:0000313" key="3">
    <source>
        <dbReference type="EMBL" id="TGO11235.1"/>
    </source>
</evidence>
<evidence type="ECO:0000256" key="2">
    <source>
        <dbReference type="SAM" id="MobiDB-lite"/>
    </source>
</evidence>
<accession>A0A4Z1EFX0</accession>
<comment type="caution">
    <text evidence="3">The sequence shown here is derived from an EMBL/GenBank/DDBJ whole genome shotgun (WGS) entry which is preliminary data.</text>
</comment>
<feature type="region of interest" description="Disordered" evidence="2">
    <location>
        <begin position="26"/>
        <end position="45"/>
    </location>
</feature>
<keyword evidence="1" id="KW-0175">Coiled coil</keyword>
<dbReference type="AlphaFoldDB" id="A0A4Z1EFX0"/>
<organism evidence="3 4">
    <name type="scientific">Botrytis tulipae</name>
    <dbReference type="NCBI Taxonomy" id="87230"/>
    <lineage>
        <taxon>Eukaryota</taxon>
        <taxon>Fungi</taxon>
        <taxon>Dikarya</taxon>
        <taxon>Ascomycota</taxon>
        <taxon>Pezizomycotina</taxon>
        <taxon>Leotiomycetes</taxon>
        <taxon>Helotiales</taxon>
        <taxon>Sclerotiniaceae</taxon>
        <taxon>Botrytis</taxon>
    </lineage>
</organism>